<evidence type="ECO:0000313" key="2">
    <source>
        <dbReference type="EMBL" id="OGZ07202.1"/>
    </source>
</evidence>
<dbReference type="Pfam" id="PF02624">
    <property type="entry name" value="YcaO"/>
    <property type="match status" value="1"/>
</dbReference>
<proteinExistence type="predicted"/>
<dbReference type="PANTHER" id="PTHR37809:SF1">
    <property type="entry name" value="RIBOSOMAL PROTEIN S12 METHYLTHIOTRANSFERASE ACCESSORY FACTOR YCAO"/>
    <property type="match status" value="1"/>
</dbReference>
<name>A0A1G2D157_9BACT</name>
<dbReference type="PANTHER" id="PTHR37809">
    <property type="entry name" value="RIBOSOMAL PROTEIN S12 METHYLTHIOTRANSFERASE ACCESSORY FACTOR YCAO"/>
    <property type="match status" value="1"/>
</dbReference>
<dbReference type="PROSITE" id="PS51664">
    <property type="entry name" value="YCAO"/>
    <property type="match status" value="1"/>
</dbReference>
<accession>A0A1G2D157</accession>
<dbReference type="Proteomes" id="UP000177996">
    <property type="component" value="Unassembled WGS sequence"/>
</dbReference>
<dbReference type="AlphaFoldDB" id="A0A1G2D157"/>
<evidence type="ECO:0000259" key="1">
    <source>
        <dbReference type="PROSITE" id="PS51664"/>
    </source>
</evidence>
<comment type="caution">
    <text evidence="2">The sequence shown here is derived from an EMBL/GenBank/DDBJ whole genome shotgun (WGS) entry which is preliminary data.</text>
</comment>
<protein>
    <recommendedName>
        <fullName evidence="1">YcaO domain-containing protein</fullName>
    </recommendedName>
</protein>
<sequence>METEQSFSRFRHAPKGAIVRSSRDIELLQDTEEFRYAFMADDARTFKKIVSLLYRWLDALAENESYFAVGGDVQHPIPAPYRRIIELFHRHHVIESVFTWEEKFNDLPLPSYHRFALHGMFADGITDGIRNIRLRGLGVSSSAGDAASKMIGEFCERYFLTLYKNGRLVRSSVSAMRKKNIPVLDLSQLAGFSEKQKEGRPEFRWDEKSTFRFEKMFRVSTGKPVWAPAQLIYWNYALDIESGEPLLRERNTNGGGGHFTEEEAILSGLYEIIQRDALLLWWLNTLPPPKVDLDSVPDVAFQEMLKELRRYGLKAHCLNTTLDTNIPSFIVAVEDCHAAHGTQYAMGGGCAADPVTAIRKALEESLTVHAWIAGIVRRQPSDPCDDESVQQGDIGMEKRAILFSDPKMKSHYEFFFQGEVKKFDECQFSHPRVFSSKKDELTAAVQAVEKMGNGHEVYAYCAKHPLLRQIGYTCARVVVPRLIPLYLNEQYISLGSERIKTVPEKMGLGQAAKLNTWPHPFA</sequence>
<dbReference type="InterPro" id="IPR003776">
    <property type="entry name" value="YcaO-like_dom"/>
</dbReference>
<feature type="domain" description="YcaO" evidence="1">
    <location>
        <begin position="136"/>
        <end position="522"/>
    </location>
</feature>
<dbReference type="EMBL" id="MHLL01000066">
    <property type="protein sequence ID" value="OGZ07202.1"/>
    <property type="molecule type" value="Genomic_DNA"/>
</dbReference>
<gene>
    <name evidence="2" type="ORF">A3D65_00735</name>
</gene>
<dbReference type="Gene3D" id="3.30.1330.230">
    <property type="match status" value="1"/>
</dbReference>
<evidence type="ECO:0000313" key="3">
    <source>
        <dbReference type="Proteomes" id="UP000177996"/>
    </source>
</evidence>
<organism evidence="2 3">
    <name type="scientific">Candidatus Lloydbacteria bacterium RIFCSPHIGHO2_02_FULL_50_13</name>
    <dbReference type="NCBI Taxonomy" id="1798661"/>
    <lineage>
        <taxon>Bacteria</taxon>
        <taxon>Candidatus Lloydiibacteriota</taxon>
    </lineage>
</organism>
<dbReference type="STRING" id="1798661.A3D65_00735"/>
<reference evidence="2 3" key="1">
    <citation type="journal article" date="2016" name="Nat. Commun.">
        <title>Thousands of microbial genomes shed light on interconnected biogeochemical processes in an aquifer system.</title>
        <authorList>
            <person name="Anantharaman K."/>
            <person name="Brown C.T."/>
            <person name="Hug L.A."/>
            <person name="Sharon I."/>
            <person name="Castelle C.J."/>
            <person name="Probst A.J."/>
            <person name="Thomas B.C."/>
            <person name="Singh A."/>
            <person name="Wilkins M.J."/>
            <person name="Karaoz U."/>
            <person name="Brodie E.L."/>
            <person name="Williams K.H."/>
            <person name="Hubbard S.S."/>
            <person name="Banfield J.F."/>
        </authorList>
    </citation>
    <scope>NUCLEOTIDE SEQUENCE [LARGE SCALE GENOMIC DNA]</scope>
</reference>
<dbReference type="Gene3D" id="3.30.40.250">
    <property type="match status" value="1"/>
</dbReference>
<dbReference type="Gene3D" id="3.30.160.660">
    <property type="match status" value="1"/>
</dbReference>